<evidence type="ECO:0000259" key="10">
    <source>
        <dbReference type="PROSITE" id="PS50263"/>
    </source>
</evidence>
<feature type="region of interest" description="Disordered" evidence="9">
    <location>
        <begin position="496"/>
        <end position="522"/>
    </location>
</feature>
<keyword evidence="2 8" id="KW-1003">Cell membrane</keyword>
<dbReference type="InterPro" id="IPR003010">
    <property type="entry name" value="C-N_Hydrolase"/>
</dbReference>
<keyword evidence="5 8" id="KW-1133">Transmembrane helix</keyword>
<keyword evidence="4 8" id="KW-0812">Transmembrane</keyword>
<proteinExistence type="inferred from homology"/>
<dbReference type="PANTHER" id="PTHR38686">
    <property type="entry name" value="APOLIPOPROTEIN N-ACYLTRANSFERASE"/>
    <property type="match status" value="1"/>
</dbReference>
<dbReference type="PANTHER" id="PTHR38686:SF1">
    <property type="entry name" value="APOLIPOPROTEIN N-ACYLTRANSFERASE"/>
    <property type="match status" value="1"/>
</dbReference>
<feature type="transmembrane region" description="Helical" evidence="8">
    <location>
        <begin position="115"/>
        <end position="135"/>
    </location>
</feature>
<gene>
    <name evidence="8" type="primary">lnt</name>
    <name evidence="11" type="ORF">SGFS_094560</name>
</gene>
<evidence type="ECO:0000313" key="12">
    <source>
        <dbReference type="Proteomes" id="UP001321542"/>
    </source>
</evidence>
<keyword evidence="6 8" id="KW-0472">Membrane</keyword>
<evidence type="ECO:0000256" key="2">
    <source>
        <dbReference type="ARBA" id="ARBA00022475"/>
    </source>
</evidence>
<dbReference type="Pfam" id="PF20154">
    <property type="entry name" value="LNT_N"/>
    <property type="match status" value="1"/>
</dbReference>
<evidence type="ECO:0000313" key="11">
    <source>
        <dbReference type="EMBL" id="BBC38162.1"/>
    </source>
</evidence>
<dbReference type="Pfam" id="PF00795">
    <property type="entry name" value="CN_hydrolase"/>
    <property type="match status" value="1"/>
</dbReference>
<dbReference type="InterPro" id="IPR045378">
    <property type="entry name" value="LNT_N"/>
</dbReference>
<evidence type="ECO:0000256" key="6">
    <source>
        <dbReference type="ARBA" id="ARBA00023136"/>
    </source>
</evidence>
<reference evidence="11 12" key="1">
    <citation type="journal article" date="2010" name="ChemBioChem">
        <title>Cloning and characterization of the biosynthetic gene cluster of 16-membered macrolide antibiotic FD-891: involvement of a dual functional cytochrome P450 monooxygenase catalyzing epoxidation and hydroxylation.</title>
        <authorList>
            <person name="Kudo F."/>
            <person name="Motegi A."/>
            <person name="Mizoue K."/>
            <person name="Eguchi T."/>
        </authorList>
    </citation>
    <scope>NUCLEOTIDE SEQUENCE [LARGE SCALE GENOMIC DNA]</scope>
    <source>
        <strain evidence="11 12">A-8890</strain>
    </source>
</reference>
<evidence type="ECO:0000256" key="1">
    <source>
        <dbReference type="ARBA" id="ARBA00004651"/>
    </source>
</evidence>
<dbReference type="CDD" id="cd07571">
    <property type="entry name" value="ALP_N-acyl_transferase"/>
    <property type="match status" value="1"/>
</dbReference>
<evidence type="ECO:0000256" key="5">
    <source>
        <dbReference type="ARBA" id="ARBA00022989"/>
    </source>
</evidence>
<dbReference type="EMBL" id="AP018448">
    <property type="protein sequence ID" value="BBC38162.1"/>
    <property type="molecule type" value="Genomic_DNA"/>
</dbReference>
<dbReference type="NCBIfam" id="TIGR00546">
    <property type="entry name" value="lnt"/>
    <property type="match status" value="1"/>
</dbReference>
<dbReference type="RefSeq" id="WP_286258616.1">
    <property type="nucleotide sequence ID" value="NZ_AP018448.1"/>
</dbReference>
<dbReference type="Proteomes" id="UP001321542">
    <property type="component" value="Chromosome"/>
</dbReference>
<evidence type="ECO:0000256" key="8">
    <source>
        <dbReference type="HAMAP-Rule" id="MF_01148"/>
    </source>
</evidence>
<feature type="domain" description="CN hydrolase" evidence="10">
    <location>
        <begin position="218"/>
        <end position="460"/>
    </location>
</feature>
<comment type="pathway">
    <text evidence="8">Protein modification; lipoprotein biosynthesis (N-acyl transfer).</text>
</comment>
<dbReference type="SUPFAM" id="SSF56317">
    <property type="entry name" value="Carbon-nitrogen hydrolase"/>
    <property type="match status" value="1"/>
</dbReference>
<keyword evidence="7 8" id="KW-0012">Acyltransferase</keyword>
<dbReference type="Gene3D" id="3.60.110.10">
    <property type="entry name" value="Carbon-nitrogen hydrolase"/>
    <property type="match status" value="1"/>
</dbReference>
<dbReference type="PROSITE" id="PS50263">
    <property type="entry name" value="CN_HYDROLASE"/>
    <property type="match status" value="1"/>
</dbReference>
<dbReference type="InterPro" id="IPR036526">
    <property type="entry name" value="C-N_Hydrolase_sf"/>
</dbReference>
<comment type="subcellular location">
    <subcellularLocation>
        <location evidence="1 8">Cell membrane</location>
        <topology evidence="1 8">Multi-pass membrane protein</topology>
    </subcellularLocation>
</comment>
<comment type="similarity">
    <text evidence="8">Belongs to the CN hydrolase family. Apolipoprotein N-acyltransferase subfamily.</text>
</comment>
<dbReference type="HAMAP" id="MF_01148">
    <property type="entry name" value="Lnt"/>
    <property type="match status" value="1"/>
</dbReference>
<dbReference type="EC" id="2.3.1.269" evidence="8"/>
<sequence>METPDWLASPWRRRVAAAVAGALPVLAFPAPSLWWFAYVALVPWILLIRTAPTGRRAAYDGWLGGFGFMLAMHHWLLPNLHVFIFVIAGLLGALWAPWACLVRRFLAGSPSLRRVAAALLVLPSGWLAIELIRSWQGLGGPWGLLGSSQWEVEPALRLASVGGVWLVSLLVVAVNVAVAVLVAVRRARVPAIAGLVATATATSAAWVWSPRPEVDGEARIAVVQPGVTQGPDNRFAREEALTHGLVGKNLDLIVWGESSVGYDLADRPDLADRIAALSRETGANILVNVDARRSDRPGIYKSSVLVGPDGPTGDRYDKMRLVPFGEYIPARSLLGWATSVGKAAGEDRRRGTEQVVMDGGGGLRVGPMVCFETAFPDMSRHLVRDGAELLLAQSSTSTFQQSWAPEQHASLAALRAAETGRPMVHATLTGVSAVYGPSGERVGSWLGTDASTTAVYEVPLASGTTPYVRFGDWPVHAALLVLLALGAVEGGRAVRVRRDLPGPPPRVPPARTTRESPARPVR</sequence>
<evidence type="ECO:0000256" key="4">
    <source>
        <dbReference type="ARBA" id="ARBA00022692"/>
    </source>
</evidence>
<accession>A0ABM8HJW9</accession>
<evidence type="ECO:0000256" key="9">
    <source>
        <dbReference type="SAM" id="MobiDB-lite"/>
    </source>
</evidence>
<comment type="function">
    <text evidence="8">Catalyzes the phospholipid dependent N-acylation of the N-terminal cysteine of apolipoprotein, the last step in lipoprotein maturation.</text>
</comment>
<feature type="transmembrane region" description="Helical" evidence="8">
    <location>
        <begin position="82"/>
        <end position="103"/>
    </location>
</feature>
<keyword evidence="12" id="KW-1185">Reference proteome</keyword>
<feature type="transmembrane region" description="Helical" evidence="8">
    <location>
        <begin position="155"/>
        <end position="184"/>
    </location>
</feature>
<name>A0ABM8HJW9_9ACTN</name>
<feature type="compositionally biased region" description="Basic and acidic residues" evidence="9">
    <location>
        <begin position="512"/>
        <end position="522"/>
    </location>
</feature>
<organism evidence="11 12">
    <name type="scientific">Streptomyces graminofaciens</name>
    <dbReference type="NCBI Taxonomy" id="68212"/>
    <lineage>
        <taxon>Bacteria</taxon>
        <taxon>Bacillati</taxon>
        <taxon>Actinomycetota</taxon>
        <taxon>Actinomycetes</taxon>
        <taxon>Kitasatosporales</taxon>
        <taxon>Streptomycetaceae</taxon>
        <taxon>Streptomyces</taxon>
    </lineage>
</organism>
<dbReference type="InterPro" id="IPR004563">
    <property type="entry name" value="Apolipo_AcylTrfase"/>
</dbReference>
<feature type="transmembrane region" description="Helical" evidence="8">
    <location>
        <begin position="191"/>
        <end position="209"/>
    </location>
</feature>
<evidence type="ECO:0000256" key="7">
    <source>
        <dbReference type="ARBA" id="ARBA00023315"/>
    </source>
</evidence>
<comment type="catalytic activity">
    <reaction evidence="8">
        <text>N-terminal S-1,2-diacyl-sn-glyceryl-L-cysteinyl-[lipoprotein] + a glycerophospholipid = N-acyl-S-1,2-diacyl-sn-glyceryl-L-cysteinyl-[lipoprotein] + a 2-acyl-sn-glycero-3-phospholipid + H(+)</text>
        <dbReference type="Rhea" id="RHEA:48228"/>
        <dbReference type="Rhea" id="RHEA-COMP:14681"/>
        <dbReference type="Rhea" id="RHEA-COMP:14684"/>
        <dbReference type="ChEBI" id="CHEBI:15378"/>
        <dbReference type="ChEBI" id="CHEBI:136912"/>
        <dbReference type="ChEBI" id="CHEBI:140656"/>
        <dbReference type="ChEBI" id="CHEBI:140657"/>
        <dbReference type="ChEBI" id="CHEBI:140660"/>
        <dbReference type="EC" id="2.3.1.269"/>
    </reaction>
</comment>
<feature type="transmembrane region" description="Helical" evidence="8">
    <location>
        <begin position="57"/>
        <end position="76"/>
    </location>
</feature>
<protein>
    <recommendedName>
        <fullName evidence="8">Apolipoprotein N-acyltransferase</fullName>
        <shortName evidence="8">ALP N-acyltransferase</shortName>
        <ecNumber evidence="8">2.3.1.269</ecNumber>
    </recommendedName>
</protein>
<keyword evidence="3 8" id="KW-0808">Transferase</keyword>
<reference evidence="11 12" key="2">
    <citation type="journal article" date="2023" name="ChemBioChem">
        <title>Acyltransferase Domain Exchange between Two Independent Type I Polyketide Synthases in the Same Producer Strain of Macrolide Antibiotics.</title>
        <authorList>
            <person name="Kudo F."/>
            <person name="Kishikawa K."/>
            <person name="Tsuboi K."/>
            <person name="Kido T."/>
            <person name="Usui T."/>
            <person name="Hashimoto J."/>
            <person name="Shin-Ya K."/>
            <person name="Miyanaga A."/>
            <person name="Eguchi T."/>
        </authorList>
    </citation>
    <scope>NUCLEOTIDE SEQUENCE [LARGE SCALE GENOMIC DNA]</scope>
    <source>
        <strain evidence="11 12">A-8890</strain>
    </source>
</reference>
<evidence type="ECO:0000256" key="3">
    <source>
        <dbReference type="ARBA" id="ARBA00022679"/>
    </source>
</evidence>
<comment type="caution">
    <text evidence="8">Lacks conserved residue(s) required for the propagation of feature annotation.</text>
</comment>